<dbReference type="AlphaFoldDB" id="A0A0M0KKA7"/>
<feature type="binding site" evidence="13">
    <location>
        <begin position="147"/>
        <end position="150"/>
    </location>
    <ligand>
        <name>ATP</name>
        <dbReference type="ChEBI" id="CHEBI:30616"/>
    </ligand>
</feature>
<dbReference type="NCBIfam" id="TIGR00018">
    <property type="entry name" value="panC"/>
    <property type="match status" value="1"/>
</dbReference>
<reference evidence="14" key="1">
    <citation type="submission" date="2015-08" db="EMBL/GenBank/DDBJ databases">
        <title>Complete DNA Sequence of Pseudomonas syringae pv. actinidiae, the Causal Agent of Kiwifruit Canker Disease.</title>
        <authorList>
            <person name="Rikkerink E.H.A."/>
            <person name="Fineran P.C."/>
        </authorList>
    </citation>
    <scope>NUCLEOTIDE SEQUENCE</scope>
    <source>
        <strain evidence="14">DSM 13666</strain>
    </source>
</reference>
<evidence type="ECO:0000256" key="3">
    <source>
        <dbReference type="ARBA" id="ARBA00009256"/>
    </source>
</evidence>
<dbReference type="CDD" id="cd00560">
    <property type="entry name" value="PanC"/>
    <property type="match status" value="1"/>
</dbReference>
<dbReference type="PANTHER" id="PTHR21299">
    <property type="entry name" value="CYTIDYLATE KINASE/PANTOATE-BETA-ALANINE LIGASE"/>
    <property type="match status" value="1"/>
</dbReference>
<dbReference type="NCBIfam" id="TIGR00125">
    <property type="entry name" value="cyt_tran_rel"/>
    <property type="match status" value="1"/>
</dbReference>
<keyword evidence="8 13" id="KW-0566">Pantothenate biosynthesis</keyword>
<feature type="binding site" evidence="13">
    <location>
        <begin position="184"/>
        <end position="187"/>
    </location>
    <ligand>
        <name>ATP</name>
        <dbReference type="ChEBI" id="CHEBI:30616"/>
    </ligand>
</feature>
<comment type="similarity">
    <text evidence="3 13">Belongs to the pantothenate synthetase family.</text>
</comment>
<dbReference type="Gene3D" id="3.30.1300.10">
    <property type="entry name" value="Pantoate-beta-alanine ligase, C-terminal domain"/>
    <property type="match status" value="1"/>
</dbReference>
<proteinExistence type="inferred from homology"/>
<feature type="active site" description="Proton donor" evidence="13">
    <location>
        <position position="37"/>
    </location>
</feature>
<evidence type="ECO:0000256" key="10">
    <source>
        <dbReference type="ARBA" id="ARBA00022840"/>
    </source>
</evidence>
<comment type="subcellular location">
    <subcellularLocation>
        <location evidence="1 13">Cytoplasm</location>
    </subcellularLocation>
</comment>
<comment type="pathway">
    <text evidence="2 13">Cofactor biosynthesis; (R)-pantothenate biosynthesis; (R)-pantothenate from (R)-pantoate and beta-alanine: step 1/1.</text>
</comment>
<dbReference type="FunFam" id="3.40.50.620:FF:000114">
    <property type="entry name" value="Pantothenate synthetase"/>
    <property type="match status" value="1"/>
</dbReference>
<comment type="subunit">
    <text evidence="13">Homodimer.</text>
</comment>
<gene>
    <name evidence="13" type="primary">panC</name>
    <name evidence="14" type="ORF">AMD02_11055</name>
</gene>
<feature type="binding site" evidence="13">
    <location>
        <position position="61"/>
    </location>
    <ligand>
        <name>beta-alanine</name>
        <dbReference type="ChEBI" id="CHEBI:57966"/>
    </ligand>
</feature>
<name>A0A0M0KKA7_ALKHA</name>
<dbReference type="PATRIC" id="fig|136160.3.peg.2616"/>
<dbReference type="UniPathway" id="UPA00028">
    <property type="reaction ID" value="UER00005"/>
</dbReference>
<dbReference type="PANTHER" id="PTHR21299:SF1">
    <property type="entry name" value="PANTOATE--BETA-ALANINE LIGASE"/>
    <property type="match status" value="1"/>
</dbReference>
<evidence type="ECO:0000256" key="7">
    <source>
        <dbReference type="ARBA" id="ARBA00022598"/>
    </source>
</evidence>
<keyword evidence="10 13" id="KW-0067">ATP-binding</keyword>
<dbReference type="SUPFAM" id="SSF52374">
    <property type="entry name" value="Nucleotidylyl transferase"/>
    <property type="match status" value="1"/>
</dbReference>
<dbReference type="GO" id="GO:0004592">
    <property type="term" value="F:pantoate-beta-alanine ligase activity"/>
    <property type="evidence" value="ECO:0007669"/>
    <property type="project" value="UniProtKB-UniRule"/>
</dbReference>
<dbReference type="GO" id="GO:0005829">
    <property type="term" value="C:cytosol"/>
    <property type="evidence" value="ECO:0007669"/>
    <property type="project" value="TreeGrafter"/>
</dbReference>
<dbReference type="RefSeq" id="WP_010897849.1">
    <property type="nucleotide sequence ID" value="NZ_CP040441.1"/>
</dbReference>
<accession>A0A0M0KKA7</accession>
<comment type="caution">
    <text evidence="14">The sequence shown here is derived from an EMBL/GenBank/DDBJ whole genome shotgun (WGS) entry which is preliminary data.</text>
</comment>
<dbReference type="Gene3D" id="3.40.50.620">
    <property type="entry name" value="HUPs"/>
    <property type="match status" value="1"/>
</dbReference>
<accession>A0A4Y7X3H5</accession>
<feature type="binding site" evidence="13">
    <location>
        <begin position="30"/>
        <end position="37"/>
    </location>
    <ligand>
        <name>ATP</name>
        <dbReference type="ChEBI" id="CHEBI:30616"/>
    </ligand>
</feature>
<evidence type="ECO:0000256" key="8">
    <source>
        <dbReference type="ARBA" id="ARBA00022655"/>
    </source>
</evidence>
<comment type="function">
    <text evidence="12 13">Catalyzes the condensation of pantoate with beta-alanine in an ATP-dependent reaction via a pantoyl-adenylate intermediate.</text>
</comment>
<dbReference type="EC" id="6.3.2.1" evidence="4 13"/>
<evidence type="ECO:0000256" key="2">
    <source>
        <dbReference type="ARBA" id="ARBA00004990"/>
    </source>
</evidence>
<dbReference type="InterPro" id="IPR004821">
    <property type="entry name" value="Cyt_trans-like"/>
</dbReference>
<dbReference type="GO" id="GO:0015940">
    <property type="term" value="P:pantothenate biosynthetic process"/>
    <property type="evidence" value="ECO:0007669"/>
    <property type="project" value="UniProtKB-UniRule"/>
</dbReference>
<dbReference type="InterPro" id="IPR042176">
    <property type="entry name" value="Pantoate_ligase_C"/>
</dbReference>
<evidence type="ECO:0000256" key="13">
    <source>
        <dbReference type="HAMAP-Rule" id="MF_00158"/>
    </source>
</evidence>
<dbReference type="Pfam" id="PF02569">
    <property type="entry name" value="Pantoate_ligase"/>
    <property type="match status" value="1"/>
</dbReference>
<dbReference type="EMBL" id="LILD01000001">
    <property type="protein sequence ID" value="KOO39321.1"/>
    <property type="molecule type" value="Genomic_DNA"/>
</dbReference>
<protein>
    <recommendedName>
        <fullName evidence="5 13">Pantothenate synthetase</fullName>
        <shortName evidence="13">PS</shortName>
        <ecNumber evidence="4 13">6.3.2.1</ecNumber>
    </recommendedName>
    <alternativeName>
        <fullName evidence="13">Pantoate--beta-alanine ligase</fullName>
    </alternativeName>
    <alternativeName>
        <fullName evidence="13">Pantoate-activating enzyme</fullName>
    </alternativeName>
</protein>
<evidence type="ECO:0000256" key="11">
    <source>
        <dbReference type="ARBA" id="ARBA00048258"/>
    </source>
</evidence>
<dbReference type="InterPro" id="IPR003721">
    <property type="entry name" value="Pantoate_ligase"/>
</dbReference>
<evidence type="ECO:0000313" key="14">
    <source>
        <dbReference type="EMBL" id="KOO39321.1"/>
    </source>
</evidence>
<feature type="binding site" evidence="13">
    <location>
        <position position="153"/>
    </location>
    <ligand>
        <name>(R)-pantoate</name>
        <dbReference type="ChEBI" id="CHEBI:15980"/>
    </ligand>
</feature>
<dbReference type="InterPro" id="IPR014729">
    <property type="entry name" value="Rossmann-like_a/b/a_fold"/>
</dbReference>
<dbReference type="GeneID" id="87597305"/>
<keyword evidence="6 13" id="KW-0963">Cytoplasm</keyword>
<feature type="binding site" evidence="13">
    <location>
        <position position="61"/>
    </location>
    <ligand>
        <name>(R)-pantoate</name>
        <dbReference type="ChEBI" id="CHEBI:15980"/>
    </ligand>
</feature>
<dbReference type="SMR" id="A0A0M0KKA7"/>
<sequence length="283" mass="31703">MIVCTTISDLQAQLRIEREQKRSVGFVPTMGYLHEGHLSLVKRAKEEHDTVVMSIFVNPLQFGAGEDLDTYPRDFARDEQLAEAEGVDILFYPSTDEMYPRPASVRLKVTQGVDVLCGASRPGHFDGVVTVVLKLFHLVEPDAAYFGLKDAQQVAVITNMVEDLNVGVQIVPCATVREVDGLAKSSRNVRLSEKERKEAPGLYQSLLAGREALDAGEKDAAVIRERIRQSLEERLTGRIDYVEVLSYPRLQKIERIEETVILAVAYQFENARLIDNLIVPYGE</sequence>
<comment type="catalytic activity">
    <reaction evidence="11 13">
        <text>(R)-pantoate + beta-alanine + ATP = (R)-pantothenate + AMP + diphosphate + H(+)</text>
        <dbReference type="Rhea" id="RHEA:10912"/>
        <dbReference type="ChEBI" id="CHEBI:15378"/>
        <dbReference type="ChEBI" id="CHEBI:15980"/>
        <dbReference type="ChEBI" id="CHEBI:29032"/>
        <dbReference type="ChEBI" id="CHEBI:30616"/>
        <dbReference type="ChEBI" id="CHEBI:33019"/>
        <dbReference type="ChEBI" id="CHEBI:57966"/>
        <dbReference type="ChEBI" id="CHEBI:456215"/>
        <dbReference type="EC" id="6.3.2.1"/>
    </reaction>
</comment>
<evidence type="ECO:0000256" key="6">
    <source>
        <dbReference type="ARBA" id="ARBA00022490"/>
    </source>
</evidence>
<evidence type="ECO:0000256" key="4">
    <source>
        <dbReference type="ARBA" id="ARBA00012219"/>
    </source>
</evidence>
<comment type="miscellaneous">
    <text evidence="13">The reaction proceeds by a bi uni uni bi ping pong mechanism.</text>
</comment>
<evidence type="ECO:0000256" key="1">
    <source>
        <dbReference type="ARBA" id="ARBA00004496"/>
    </source>
</evidence>
<dbReference type="GO" id="GO:0005524">
    <property type="term" value="F:ATP binding"/>
    <property type="evidence" value="ECO:0007669"/>
    <property type="project" value="UniProtKB-KW"/>
</dbReference>
<organism evidence="14">
    <name type="scientific">Halalkalibacterium halodurans</name>
    <name type="common">Bacillus halodurans</name>
    <dbReference type="NCBI Taxonomy" id="86665"/>
    <lineage>
        <taxon>Bacteria</taxon>
        <taxon>Bacillati</taxon>
        <taxon>Bacillota</taxon>
        <taxon>Bacilli</taxon>
        <taxon>Bacillales</taxon>
        <taxon>Bacillaceae</taxon>
        <taxon>Halalkalibacterium (ex Joshi et al. 2022)</taxon>
    </lineage>
</organism>
<dbReference type="FunFam" id="3.30.1300.10:FF:000001">
    <property type="entry name" value="Pantothenate synthetase"/>
    <property type="match status" value="1"/>
</dbReference>
<evidence type="ECO:0000256" key="5">
    <source>
        <dbReference type="ARBA" id="ARBA00014155"/>
    </source>
</evidence>
<feature type="binding site" evidence="13">
    <location>
        <position position="176"/>
    </location>
    <ligand>
        <name>ATP</name>
        <dbReference type="ChEBI" id="CHEBI:30616"/>
    </ligand>
</feature>
<evidence type="ECO:0000256" key="9">
    <source>
        <dbReference type="ARBA" id="ARBA00022741"/>
    </source>
</evidence>
<dbReference type="HAMAP" id="MF_00158">
    <property type="entry name" value="PanC"/>
    <property type="match status" value="1"/>
</dbReference>
<keyword evidence="9 13" id="KW-0547">Nucleotide-binding</keyword>
<keyword evidence="7 13" id="KW-0436">Ligase</keyword>
<dbReference type="OMA" id="CNHKLEP"/>
<evidence type="ECO:0000256" key="12">
    <source>
        <dbReference type="ARBA" id="ARBA00055042"/>
    </source>
</evidence>